<organism evidence="6">
    <name type="scientific">Fagus sylvatica</name>
    <name type="common">Beechnut</name>
    <dbReference type="NCBI Taxonomy" id="28930"/>
    <lineage>
        <taxon>Eukaryota</taxon>
        <taxon>Viridiplantae</taxon>
        <taxon>Streptophyta</taxon>
        <taxon>Embryophyta</taxon>
        <taxon>Tracheophyta</taxon>
        <taxon>Spermatophyta</taxon>
        <taxon>Magnoliopsida</taxon>
        <taxon>eudicotyledons</taxon>
        <taxon>Gunneridae</taxon>
        <taxon>Pentapetalae</taxon>
        <taxon>rosids</taxon>
        <taxon>fabids</taxon>
        <taxon>Fagales</taxon>
        <taxon>Fagaceae</taxon>
        <taxon>Fagus</taxon>
    </lineage>
</organism>
<keyword evidence="4 5" id="KW-0472">Membrane</keyword>
<feature type="transmembrane region" description="Helical" evidence="5">
    <location>
        <begin position="85"/>
        <end position="115"/>
    </location>
</feature>
<proteinExistence type="predicted"/>
<evidence type="ECO:0000313" key="6">
    <source>
        <dbReference type="EMBL" id="SPC97310.1"/>
    </source>
</evidence>
<comment type="subcellular location">
    <subcellularLocation>
        <location evidence="1">Membrane</location>
        <topology evidence="1">Multi-pass membrane protein</topology>
    </subcellularLocation>
</comment>
<evidence type="ECO:0000256" key="3">
    <source>
        <dbReference type="ARBA" id="ARBA00022989"/>
    </source>
</evidence>
<dbReference type="GO" id="GO:0016020">
    <property type="term" value="C:membrane"/>
    <property type="evidence" value="ECO:0007669"/>
    <property type="project" value="InterPro"/>
</dbReference>
<dbReference type="GO" id="GO:0022857">
    <property type="term" value="F:transmembrane transporter activity"/>
    <property type="evidence" value="ECO:0007669"/>
    <property type="project" value="InterPro"/>
</dbReference>
<protein>
    <recommendedName>
        <fullName evidence="7">WAT1-related protein</fullName>
    </recommendedName>
</protein>
<evidence type="ECO:0008006" key="7">
    <source>
        <dbReference type="Google" id="ProtNLM"/>
    </source>
</evidence>
<evidence type="ECO:0000256" key="2">
    <source>
        <dbReference type="ARBA" id="ARBA00022692"/>
    </source>
</evidence>
<evidence type="ECO:0000256" key="4">
    <source>
        <dbReference type="ARBA" id="ARBA00023136"/>
    </source>
</evidence>
<dbReference type="InterPro" id="IPR030184">
    <property type="entry name" value="WAT1-related"/>
</dbReference>
<dbReference type="InterPro" id="IPR037185">
    <property type="entry name" value="EmrE-like"/>
</dbReference>
<feature type="transmembrane region" description="Helical" evidence="5">
    <location>
        <begin position="153"/>
        <end position="173"/>
    </location>
</feature>
<feature type="transmembrane region" description="Helical" evidence="5">
    <location>
        <begin position="12"/>
        <end position="33"/>
    </location>
</feature>
<feature type="transmembrane region" description="Helical" evidence="5">
    <location>
        <begin position="45"/>
        <end position="65"/>
    </location>
</feature>
<sequence length="196" mass="21153">MLLTMALQFVASSYESFGLNLIPSLVFVIALIFRQEKLKCWSINGQAKIWGLVLSAAGALAMVLWTGPVLLTRSLSNSQATSDGLVGSIMIIVGVLATSFWIVMVGLVVTGLSYYVMMWSVKKKGPVFTSAFNPLLVVFSFSLQTFVMGYPAHLGSIVGAVLVIVGLYLILWAKANDMEKKGIAADDSVYPPLIQP</sequence>
<evidence type="ECO:0000256" key="5">
    <source>
        <dbReference type="SAM" id="Phobius"/>
    </source>
</evidence>
<gene>
    <name evidence="6" type="ORF">FSB_LOCUS25192</name>
</gene>
<dbReference type="SUPFAM" id="SSF103481">
    <property type="entry name" value="Multidrug resistance efflux transporter EmrE"/>
    <property type="match status" value="1"/>
</dbReference>
<dbReference type="EMBL" id="OIVN01001757">
    <property type="protein sequence ID" value="SPC97310.1"/>
    <property type="molecule type" value="Genomic_DNA"/>
</dbReference>
<dbReference type="PANTHER" id="PTHR31218">
    <property type="entry name" value="WAT1-RELATED PROTEIN"/>
    <property type="match status" value="1"/>
</dbReference>
<reference evidence="6" key="1">
    <citation type="submission" date="2018-02" db="EMBL/GenBank/DDBJ databases">
        <authorList>
            <person name="Cohen D.B."/>
            <person name="Kent A.D."/>
        </authorList>
    </citation>
    <scope>NUCLEOTIDE SEQUENCE</scope>
</reference>
<accession>A0A2N9GCZ0</accession>
<name>A0A2N9GCZ0_FAGSY</name>
<keyword evidence="3 5" id="KW-1133">Transmembrane helix</keyword>
<dbReference type="AlphaFoldDB" id="A0A2N9GCZ0"/>
<evidence type="ECO:0000256" key="1">
    <source>
        <dbReference type="ARBA" id="ARBA00004141"/>
    </source>
</evidence>
<keyword evidence="2 5" id="KW-0812">Transmembrane</keyword>
<feature type="transmembrane region" description="Helical" evidence="5">
    <location>
        <begin position="127"/>
        <end position="147"/>
    </location>
</feature>